<evidence type="ECO:0000256" key="1">
    <source>
        <dbReference type="SAM" id="Phobius"/>
    </source>
</evidence>
<comment type="caution">
    <text evidence="2">The sequence shown here is derived from an EMBL/GenBank/DDBJ whole genome shotgun (WGS) entry which is preliminary data.</text>
</comment>
<proteinExistence type="predicted"/>
<dbReference type="RefSeq" id="WP_151666570.1">
    <property type="nucleotide sequence ID" value="NZ_WBVO01000002.1"/>
</dbReference>
<feature type="transmembrane region" description="Helical" evidence="1">
    <location>
        <begin position="28"/>
        <end position="44"/>
    </location>
</feature>
<evidence type="ECO:0000313" key="2">
    <source>
        <dbReference type="EMBL" id="KAB2813902.1"/>
    </source>
</evidence>
<feature type="transmembrane region" description="Helical" evidence="1">
    <location>
        <begin position="65"/>
        <end position="82"/>
    </location>
</feature>
<dbReference type="AlphaFoldDB" id="A0A6N6RHV9"/>
<gene>
    <name evidence="2" type="ORF">F8C67_04250</name>
</gene>
<keyword evidence="1" id="KW-0812">Transmembrane</keyword>
<sequence>MKNLNYAIWAVLLAEVIAFGDMQVTLHVILALFLFLMMIFRFFAGRSNKWGESVERFNRANPLNPKLYTAILVVFSLIAIYVPYQSGVIPVPLYFLIGMLWFTK</sequence>
<dbReference type="EMBL" id="WBVO01000002">
    <property type="protein sequence ID" value="KAB2813902.1"/>
    <property type="molecule type" value="Genomic_DNA"/>
</dbReference>
<organism evidence="2 3">
    <name type="scientific">Phaeocystidibacter luteus</name>
    <dbReference type="NCBI Taxonomy" id="911197"/>
    <lineage>
        <taxon>Bacteria</taxon>
        <taxon>Pseudomonadati</taxon>
        <taxon>Bacteroidota</taxon>
        <taxon>Flavobacteriia</taxon>
        <taxon>Flavobacteriales</taxon>
        <taxon>Phaeocystidibacteraceae</taxon>
        <taxon>Phaeocystidibacter</taxon>
    </lineage>
</organism>
<keyword evidence="3" id="KW-1185">Reference proteome</keyword>
<name>A0A6N6RHV9_9FLAO</name>
<protein>
    <submittedName>
        <fullName evidence="2">Uncharacterized protein</fullName>
    </submittedName>
</protein>
<dbReference type="Proteomes" id="UP000468650">
    <property type="component" value="Unassembled WGS sequence"/>
</dbReference>
<accession>A0A6N6RHV9</accession>
<evidence type="ECO:0000313" key="3">
    <source>
        <dbReference type="Proteomes" id="UP000468650"/>
    </source>
</evidence>
<reference evidence="2 3" key="1">
    <citation type="submission" date="2019-09" db="EMBL/GenBank/DDBJ databases">
        <title>Genomes of family Cryomorphaceae.</title>
        <authorList>
            <person name="Bowman J.P."/>
        </authorList>
    </citation>
    <scope>NUCLEOTIDE SEQUENCE [LARGE SCALE GENOMIC DNA]</scope>
    <source>
        <strain evidence="2 3">LMG 25704</strain>
    </source>
</reference>
<keyword evidence="1" id="KW-0472">Membrane</keyword>
<keyword evidence="1" id="KW-1133">Transmembrane helix</keyword>